<dbReference type="EMBL" id="JACHJB010000003">
    <property type="protein sequence ID" value="MBB6350485.1"/>
    <property type="molecule type" value="Genomic_DNA"/>
</dbReference>
<gene>
    <name evidence="1" type="ORF">FHU36_007057</name>
</gene>
<name>A0A7X0C8G1_9ACTN</name>
<organism evidence="1 2">
    <name type="scientific">Nonomuraea muscovyensis</name>
    <dbReference type="NCBI Taxonomy" id="1124761"/>
    <lineage>
        <taxon>Bacteria</taxon>
        <taxon>Bacillati</taxon>
        <taxon>Actinomycetota</taxon>
        <taxon>Actinomycetes</taxon>
        <taxon>Streptosporangiales</taxon>
        <taxon>Streptosporangiaceae</taxon>
        <taxon>Nonomuraea</taxon>
    </lineage>
</organism>
<accession>A0A7X0C8G1</accession>
<sequence>MSVLADVLIVGASAGGRTVAEASRLLLPSRVSSVRT</sequence>
<proteinExistence type="predicted"/>
<comment type="caution">
    <text evidence="1">The sequence shown here is derived from an EMBL/GenBank/DDBJ whole genome shotgun (WGS) entry which is preliminary data.</text>
</comment>
<keyword evidence="2" id="KW-1185">Reference proteome</keyword>
<evidence type="ECO:0000313" key="1">
    <source>
        <dbReference type="EMBL" id="MBB6350485.1"/>
    </source>
</evidence>
<evidence type="ECO:0000313" key="2">
    <source>
        <dbReference type="Proteomes" id="UP000583800"/>
    </source>
</evidence>
<dbReference type="Proteomes" id="UP000583800">
    <property type="component" value="Unassembled WGS sequence"/>
</dbReference>
<protein>
    <submittedName>
        <fullName evidence="1">Uncharacterized protein</fullName>
    </submittedName>
</protein>
<reference evidence="1 2" key="1">
    <citation type="submission" date="2020-08" db="EMBL/GenBank/DDBJ databases">
        <title>Sequencing the genomes of 1000 actinobacteria strains.</title>
        <authorList>
            <person name="Klenk H.-P."/>
        </authorList>
    </citation>
    <scope>NUCLEOTIDE SEQUENCE [LARGE SCALE GENOMIC DNA]</scope>
    <source>
        <strain evidence="1 2">DSM 45913</strain>
    </source>
</reference>
<dbReference type="AlphaFoldDB" id="A0A7X0C8G1"/>